<sequence length="245" mass="27669">MDAGMIKRWMADNFWPPHDRPLQALWIPVFFAWLCYSVPLRQFSNHRFWLISRTNAFLPIIGWLLFVPIAIIHRDESVALVSGPTVKVIACTVPLFARVVAALCVPYGYLLLDDDMERLASWRAFLRQRIRNPIAAAAVWGLASVPLTILMLILPLFTTIRVCRKQTEPGATENTWDLPIMLGVLALVVTVVSIAIGFHISYLKRNKLHKDVDGADEEFEIGSIGQTLSNGEYQVVSRRSADRQA</sequence>
<reference evidence="2 3" key="1">
    <citation type="submission" date="2016-07" db="EMBL/GenBank/DDBJ databases">
        <title>Pervasive Adenine N6-methylation of Active Genes in Fungi.</title>
        <authorList>
            <consortium name="DOE Joint Genome Institute"/>
            <person name="Mondo S.J."/>
            <person name="Dannebaum R.O."/>
            <person name="Kuo R.C."/>
            <person name="Labutti K."/>
            <person name="Haridas S."/>
            <person name="Kuo A."/>
            <person name="Salamov A."/>
            <person name="Ahrendt S.R."/>
            <person name="Lipzen A."/>
            <person name="Sullivan W."/>
            <person name="Andreopoulos W.B."/>
            <person name="Clum A."/>
            <person name="Lindquist E."/>
            <person name="Daum C."/>
            <person name="Ramamoorthy G.K."/>
            <person name="Gryganskyi A."/>
            <person name="Culley D."/>
            <person name="Magnuson J.K."/>
            <person name="James T.Y."/>
            <person name="O'Malley M.A."/>
            <person name="Stajich J.E."/>
            <person name="Spatafora J.W."/>
            <person name="Visel A."/>
            <person name="Grigoriev I.V."/>
        </authorList>
    </citation>
    <scope>NUCLEOTIDE SEQUENCE [LARGE SCALE GENOMIC DNA]</scope>
    <source>
        <strain evidence="2 3">ATCC 12442</strain>
    </source>
</reference>
<evidence type="ECO:0000256" key="1">
    <source>
        <dbReference type="SAM" id="Phobius"/>
    </source>
</evidence>
<comment type="caution">
    <text evidence="2">The sequence shown here is derived from an EMBL/GenBank/DDBJ whole genome shotgun (WGS) entry which is preliminary data.</text>
</comment>
<evidence type="ECO:0000313" key="3">
    <source>
        <dbReference type="Proteomes" id="UP000193922"/>
    </source>
</evidence>
<evidence type="ECO:0000313" key="2">
    <source>
        <dbReference type="EMBL" id="ORX69891.1"/>
    </source>
</evidence>
<dbReference type="Proteomes" id="UP000193922">
    <property type="component" value="Unassembled WGS sequence"/>
</dbReference>
<dbReference type="RefSeq" id="XP_040743529.1">
    <property type="nucleotide sequence ID" value="XM_040883508.1"/>
</dbReference>
<feature type="transmembrane region" description="Helical" evidence="1">
    <location>
        <begin position="55"/>
        <end position="73"/>
    </location>
</feature>
<feature type="transmembrane region" description="Helical" evidence="1">
    <location>
        <begin position="178"/>
        <end position="200"/>
    </location>
</feature>
<keyword evidence="1" id="KW-1133">Transmembrane helix</keyword>
<dbReference type="EMBL" id="MCFD01000006">
    <property type="protein sequence ID" value="ORX69891.1"/>
    <property type="molecule type" value="Genomic_DNA"/>
</dbReference>
<name>A0A1Y1W8N3_9FUNG</name>
<dbReference type="GeneID" id="63800156"/>
<feature type="transmembrane region" description="Helical" evidence="1">
    <location>
        <begin position="24"/>
        <end position="43"/>
    </location>
</feature>
<evidence type="ECO:0008006" key="4">
    <source>
        <dbReference type="Google" id="ProtNLM"/>
    </source>
</evidence>
<dbReference type="AlphaFoldDB" id="A0A1Y1W8N3"/>
<keyword evidence="1" id="KW-0812">Transmembrane</keyword>
<organism evidence="2 3">
    <name type="scientific">Linderina pennispora</name>
    <dbReference type="NCBI Taxonomy" id="61395"/>
    <lineage>
        <taxon>Eukaryota</taxon>
        <taxon>Fungi</taxon>
        <taxon>Fungi incertae sedis</taxon>
        <taxon>Zoopagomycota</taxon>
        <taxon>Kickxellomycotina</taxon>
        <taxon>Kickxellomycetes</taxon>
        <taxon>Kickxellales</taxon>
        <taxon>Kickxellaceae</taxon>
        <taxon>Linderina</taxon>
    </lineage>
</organism>
<accession>A0A1Y1W8N3</accession>
<feature type="transmembrane region" description="Helical" evidence="1">
    <location>
        <begin position="93"/>
        <end position="112"/>
    </location>
</feature>
<feature type="transmembrane region" description="Helical" evidence="1">
    <location>
        <begin position="133"/>
        <end position="158"/>
    </location>
</feature>
<gene>
    <name evidence="2" type="ORF">DL89DRAFT_148670</name>
</gene>
<keyword evidence="3" id="KW-1185">Reference proteome</keyword>
<protein>
    <recommendedName>
        <fullName evidence="4">Transmembrane protein</fullName>
    </recommendedName>
</protein>
<proteinExistence type="predicted"/>
<keyword evidence="1" id="KW-0472">Membrane</keyword>